<dbReference type="PANTHER" id="PTHR35526">
    <property type="entry name" value="ANTI-SIGMA-F FACTOR RSBW-RELATED"/>
    <property type="match status" value="1"/>
</dbReference>
<evidence type="ECO:0000313" key="4">
    <source>
        <dbReference type="EMBL" id="MBL7629270.1"/>
    </source>
</evidence>
<sequence length="323" mass="34972">MTDPAGPRLPSSRRLTHQALIYGSDEEFLAATVPFCLDGVDQGDSLLVITTAGNTDLLREALRDAVNKVEFLASEEWYGTPGSALGACHRVVDQQVAVGEHRRMRVIGEPLWHGRDAVETAEWTRYESAINLAFAACPAWMICPYDTRLVPEAVIADARRTHPELAVGASTRSSPDYVDPAATTGFWERRIAPLPADGDGDAAVLDFDADLAAVRVFVARTAAALGVSPDGVGRLVFSVNEIATNALQHGGAGRLTMRLAGRRLVCDVANPSRRATDWFLGYRPPGPGQERGYGLWAVRQLCRLVEIDTSDGVTTVRLHVDLD</sequence>
<proteinExistence type="predicted"/>
<dbReference type="CDD" id="cd16936">
    <property type="entry name" value="HATPase_RsbW-like"/>
    <property type="match status" value="1"/>
</dbReference>
<dbReference type="InterPro" id="IPR036890">
    <property type="entry name" value="HATPase_C_sf"/>
</dbReference>
<comment type="caution">
    <text evidence="4">The sequence shown here is derived from an EMBL/GenBank/DDBJ whole genome shotgun (WGS) entry which is preliminary data.</text>
</comment>
<dbReference type="Pfam" id="PF14417">
    <property type="entry name" value="MEDS"/>
    <property type="match status" value="1"/>
</dbReference>
<dbReference type="InterPro" id="IPR050267">
    <property type="entry name" value="Anti-sigma-factor_SerPK"/>
</dbReference>
<keyword evidence="4" id="KW-0418">Kinase</keyword>
<dbReference type="InterPro" id="IPR047718">
    <property type="entry name" value="RsbA-like_anti_sig"/>
</dbReference>
<accession>A0A937RF43</accession>
<dbReference type="Pfam" id="PF13581">
    <property type="entry name" value="HATPase_c_2"/>
    <property type="match status" value="1"/>
</dbReference>
<dbReference type="RefSeq" id="WP_203003832.1">
    <property type="nucleotide sequence ID" value="NZ_JADWYU010000138.1"/>
</dbReference>
<gene>
    <name evidence="4" type="ORF">I7412_19300</name>
</gene>
<evidence type="ECO:0000259" key="2">
    <source>
        <dbReference type="Pfam" id="PF13581"/>
    </source>
</evidence>
<dbReference type="InterPro" id="IPR025847">
    <property type="entry name" value="MEDS_domain"/>
</dbReference>
<dbReference type="NCBIfam" id="NF041045">
    <property type="entry name" value="RsbA_anti_sig"/>
    <property type="match status" value="1"/>
</dbReference>
<dbReference type="EMBL" id="JAEACQ010000226">
    <property type="protein sequence ID" value="MBL7629270.1"/>
    <property type="molecule type" value="Genomic_DNA"/>
</dbReference>
<evidence type="ECO:0000256" key="1">
    <source>
        <dbReference type="ARBA" id="ARBA00022527"/>
    </source>
</evidence>
<name>A0A937RF43_9ACTN</name>
<dbReference type="InterPro" id="IPR003594">
    <property type="entry name" value="HATPase_dom"/>
</dbReference>
<keyword evidence="5" id="KW-1185">Reference proteome</keyword>
<dbReference type="PANTHER" id="PTHR35526:SF3">
    <property type="entry name" value="ANTI-SIGMA-F FACTOR RSBW"/>
    <property type="match status" value="1"/>
</dbReference>
<feature type="domain" description="MEDS" evidence="3">
    <location>
        <begin position="16"/>
        <end position="163"/>
    </location>
</feature>
<feature type="domain" description="Histidine kinase/HSP90-like ATPase" evidence="2">
    <location>
        <begin position="209"/>
        <end position="318"/>
    </location>
</feature>
<keyword evidence="1" id="KW-0723">Serine/threonine-protein kinase</keyword>
<reference evidence="4" key="1">
    <citation type="submission" date="2020-12" db="EMBL/GenBank/DDBJ databases">
        <title>Genomic characterization of non-nitrogen-fixing Frankia strains.</title>
        <authorList>
            <person name="Carlos-Shanley C."/>
            <person name="Guerra T."/>
            <person name="Hahn D."/>
        </authorList>
    </citation>
    <scope>NUCLEOTIDE SEQUENCE</scope>
    <source>
        <strain evidence="4">CN6</strain>
    </source>
</reference>
<keyword evidence="4" id="KW-0808">Transferase</keyword>
<evidence type="ECO:0000259" key="3">
    <source>
        <dbReference type="Pfam" id="PF14417"/>
    </source>
</evidence>
<dbReference type="Gene3D" id="3.30.565.10">
    <property type="entry name" value="Histidine kinase-like ATPase, C-terminal domain"/>
    <property type="match status" value="1"/>
</dbReference>
<evidence type="ECO:0000313" key="5">
    <source>
        <dbReference type="Proteomes" id="UP000604475"/>
    </source>
</evidence>
<dbReference type="AlphaFoldDB" id="A0A937RF43"/>
<organism evidence="4 5">
    <name type="scientific">Frankia nepalensis</name>
    <dbReference type="NCBI Taxonomy" id="1836974"/>
    <lineage>
        <taxon>Bacteria</taxon>
        <taxon>Bacillati</taxon>
        <taxon>Actinomycetota</taxon>
        <taxon>Actinomycetes</taxon>
        <taxon>Frankiales</taxon>
        <taxon>Frankiaceae</taxon>
        <taxon>Frankia</taxon>
    </lineage>
</organism>
<protein>
    <submittedName>
        <fullName evidence="4">Sensor histidine kinase</fullName>
    </submittedName>
</protein>
<dbReference type="GO" id="GO:0004674">
    <property type="term" value="F:protein serine/threonine kinase activity"/>
    <property type="evidence" value="ECO:0007669"/>
    <property type="project" value="UniProtKB-KW"/>
</dbReference>
<dbReference type="Proteomes" id="UP000604475">
    <property type="component" value="Unassembled WGS sequence"/>
</dbReference>